<dbReference type="EMBL" id="CAXAMM010003703">
    <property type="protein sequence ID" value="CAK9000965.1"/>
    <property type="molecule type" value="Genomic_DNA"/>
</dbReference>
<proteinExistence type="predicted"/>
<dbReference type="Proteomes" id="UP001642464">
    <property type="component" value="Unassembled WGS sequence"/>
</dbReference>
<feature type="region of interest" description="Disordered" evidence="1">
    <location>
        <begin position="76"/>
        <end position="101"/>
    </location>
</feature>
<feature type="region of interest" description="Disordered" evidence="1">
    <location>
        <begin position="1"/>
        <end position="35"/>
    </location>
</feature>
<name>A0ABP0IEC4_9DINO</name>
<reference evidence="2 3" key="1">
    <citation type="submission" date="2024-02" db="EMBL/GenBank/DDBJ databases">
        <authorList>
            <person name="Chen Y."/>
            <person name="Shah S."/>
            <person name="Dougan E. K."/>
            <person name="Thang M."/>
            <person name="Chan C."/>
        </authorList>
    </citation>
    <scope>NUCLEOTIDE SEQUENCE [LARGE SCALE GENOMIC DNA]</scope>
</reference>
<comment type="caution">
    <text evidence="2">The sequence shown here is derived from an EMBL/GenBank/DDBJ whole genome shotgun (WGS) entry which is preliminary data.</text>
</comment>
<evidence type="ECO:0000256" key="1">
    <source>
        <dbReference type="SAM" id="MobiDB-lite"/>
    </source>
</evidence>
<feature type="compositionally biased region" description="Basic and acidic residues" evidence="1">
    <location>
        <begin position="77"/>
        <end position="88"/>
    </location>
</feature>
<feature type="compositionally biased region" description="Basic residues" evidence="1">
    <location>
        <begin position="205"/>
        <end position="214"/>
    </location>
</feature>
<evidence type="ECO:0000313" key="2">
    <source>
        <dbReference type="EMBL" id="CAK9000965.1"/>
    </source>
</evidence>
<keyword evidence="3" id="KW-1185">Reference proteome</keyword>
<sequence>MVMKSILKKQKGEAADDKKVPKAKAAPYKRPASKPVTPMCLEEKMELFAKSKQQNVAQFLDQLSDAQRQALWQRFSRARDAPKDEDTTAMRNSGCKGKNSDPMKKKLLGIFLNEGANLKNSTAWQKEKVNKGSIQVQRDPLDSEEWQLKLRTEVAWEEELTTHEHKASSGGKQEAMSWMKIKGQVLPSESHNAANEALEAVVPGKRTRGQRGHRGQGQDQQDAETG</sequence>
<protein>
    <submittedName>
        <fullName evidence="2">Uncharacterized protein</fullName>
    </submittedName>
</protein>
<feature type="compositionally biased region" description="Low complexity" evidence="1">
    <location>
        <begin position="23"/>
        <end position="35"/>
    </location>
</feature>
<organism evidence="2 3">
    <name type="scientific">Durusdinium trenchii</name>
    <dbReference type="NCBI Taxonomy" id="1381693"/>
    <lineage>
        <taxon>Eukaryota</taxon>
        <taxon>Sar</taxon>
        <taxon>Alveolata</taxon>
        <taxon>Dinophyceae</taxon>
        <taxon>Suessiales</taxon>
        <taxon>Symbiodiniaceae</taxon>
        <taxon>Durusdinium</taxon>
    </lineage>
</organism>
<feature type="region of interest" description="Disordered" evidence="1">
    <location>
        <begin position="184"/>
        <end position="226"/>
    </location>
</feature>
<evidence type="ECO:0000313" key="3">
    <source>
        <dbReference type="Proteomes" id="UP001642464"/>
    </source>
</evidence>
<accession>A0ABP0IEC4</accession>
<gene>
    <name evidence="2" type="ORF">SCF082_LOCUS6724</name>
</gene>
<feature type="compositionally biased region" description="Basic and acidic residues" evidence="1">
    <location>
        <begin position="10"/>
        <end position="20"/>
    </location>
</feature>